<evidence type="ECO:0000256" key="2">
    <source>
        <dbReference type="SAM" id="Phobius"/>
    </source>
</evidence>
<reference evidence="5" key="1">
    <citation type="submission" date="2017-02" db="UniProtKB">
        <authorList>
            <consortium name="WormBaseParasite"/>
        </authorList>
    </citation>
    <scope>IDENTIFICATION</scope>
</reference>
<dbReference type="Proteomes" id="UP000267096">
    <property type="component" value="Unassembled WGS sequence"/>
</dbReference>
<name>A0A0M3K5Q7_ANISI</name>
<feature type="transmembrane region" description="Helical" evidence="2">
    <location>
        <begin position="179"/>
        <end position="200"/>
    </location>
</feature>
<keyword evidence="2" id="KW-0472">Membrane</keyword>
<accession>A0A0M3K5Q7</accession>
<gene>
    <name evidence="3" type="ORF">ASIM_LOCUS15705</name>
</gene>
<dbReference type="AlphaFoldDB" id="A0A0M3K5Q7"/>
<keyword evidence="2" id="KW-0812">Transmembrane</keyword>
<dbReference type="OrthoDB" id="5873061at2759"/>
<organism evidence="5">
    <name type="scientific">Anisakis simplex</name>
    <name type="common">Herring worm</name>
    <dbReference type="NCBI Taxonomy" id="6269"/>
    <lineage>
        <taxon>Eukaryota</taxon>
        <taxon>Metazoa</taxon>
        <taxon>Ecdysozoa</taxon>
        <taxon>Nematoda</taxon>
        <taxon>Chromadorea</taxon>
        <taxon>Rhabditida</taxon>
        <taxon>Spirurina</taxon>
        <taxon>Ascaridomorpha</taxon>
        <taxon>Ascaridoidea</taxon>
        <taxon>Anisakidae</taxon>
        <taxon>Anisakis</taxon>
        <taxon>Anisakis simplex complex</taxon>
    </lineage>
</organism>
<reference evidence="3 4" key="2">
    <citation type="submission" date="2018-11" db="EMBL/GenBank/DDBJ databases">
        <authorList>
            <consortium name="Pathogen Informatics"/>
        </authorList>
    </citation>
    <scope>NUCLEOTIDE SEQUENCE [LARGE SCALE GENOMIC DNA]</scope>
</reference>
<evidence type="ECO:0000256" key="1">
    <source>
        <dbReference type="SAM" id="MobiDB-lite"/>
    </source>
</evidence>
<evidence type="ECO:0000313" key="3">
    <source>
        <dbReference type="EMBL" id="VDK55845.1"/>
    </source>
</evidence>
<dbReference type="WBParaSite" id="ASIM_0001629801-mRNA-1">
    <property type="protein sequence ID" value="ASIM_0001629801-mRNA-1"/>
    <property type="gene ID" value="ASIM_0001629801"/>
</dbReference>
<feature type="compositionally biased region" description="Low complexity" evidence="1">
    <location>
        <begin position="14"/>
        <end position="26"/>
    </location>
</feature>
<keyword evidence="4" id="KW-1185">Reference proteome</keyword>
<protein>
    <submittedName>
        <fullName evidence="5">Protein quiver</fullName>
    </submittedName>
</protein>
<keyword evidence="2" id="KW-1133">Transmembrane helix</keyword>
<feature type="region of interest" description="Disordered" evidence="1">
    <location>
        <begin position="1"/>
        <end position="26"/>
    </location>
</feature>
<proteinExistence type="predicted"/>
<evidence type="ECO:0000313" key="5">
    <source>
        <dbReference type="WBParaSite" id="ASIM_0001629801-mRNA-1"/>
    </source>
</evidence>
<evidence type="ECO:0000313" key="4">
    <source>
        <dbReference type="Proteomes" id="UP000267096"/>
    </source>
</evidence>
<dbReference type="EMBL" id="UYRR01032500">
    <property type="protein sequence ID" value="VDK55845.1"/>
    <property type="molecule type" value="Genomic_DNA"/>
</dbReference>
<sequence>MFHYQTGRNRGRVRGSNNNSPTATTSSIATIGSNSIASHATITLLVLHYSLGELRVVDALTCMTCVTTLHQSSQLDRFRVTARLPQPTCQMEPIVCDRDQDVCVTITMHIGQGYYWIGAGCDKHEHFEHMSCQNIPTMTRNVQLGTVHERKALQRVCVCKKDRCNGALSMKHFIRSDSYLMITTIFIAIMYYLCTDILLFSEYFIPIT</sequence>